<protein>
    <submittedName>
        <fullName evidence="12">ABC transporter substrate-binding protein/permease</fullName>
    </submittedName>
</protein>
<evidence type="ECO:0000256" key="9">
    <source>
        <dbReference type="RuleBase" id="RU363032"/>
    </source>
</evidence>
<feature type="transmembrane region" description="Helical" evidence="9">
    <location>
        <begin position="355"/>
        <end position="375"/>
    </location>
</feature>
<comment type="similarity">
    <text evidence="2">Belongs to the binding-protein-dependent transport system permease family. HisMQ subfamily.</text>
</comment>
<feature type="signal peptide" evidence="10">
    <location>
        <begin position="1"/>
        <end position="30"/>
    </location>
</feature>
<dbReference type="SUPFAM" id="SSF161098">
    <property type="entry name" value="MetI-like"/>
    <property type="match status" value="1"/>
</dbReference>
<evidence type="ECO:0000256" key="2">
    <source>
        <dbReference type="ARBA" id="ARBA00010072"/>
    </source>
</evidence>
<dbReference type="PANTHER" id="PTHR30614:SF20">
    <property type="entry name" value="GLUTAMINE TRANSPORT SYSTEM PERMEASE PROTEIN GLNP"/>
    <property type="match status" value="1"/>
</dbReference>
<keyword evidence="5 9" id="KW-0812">Transmembrane</keyword>
<evidence type="ECO:0000313" key="13">
    <source>
        <dbReference type="Proteomes" id="UP001597267"/>
    </source>
</evidence>
<evidence type="ECO:0000256" key="7">
    <source>
        <dbReference type="ARBA" id="ARBA00022989"/>
    </source>
</evidence>
<proteinExistence type="inferred from homology"/>
<feature type="chain" id="PRO_5046400951" evidence="10">
    <location>
        <begin position="31"/>
        <end position="488"/>
    </location>
</feature>
<feature type="transmembrane region" description="Helical" evidence="9">
    <location>
        <begin position="290"/>
        <end position="314"/>
    </location>
</feature>
<keyword evidence="13" id="KW-1185">Reference proteome</keyword>
<feature type="transmembrane region" description="Helical" evidence="9">
    <location>
        <begin position="456"/>
        <end position="478"/>
    </location>
</feature>
<dbReference type="InterPro" id="IPR001638">
    <property type="entry name" value="Solute-binding_3/MltF_N"/>
</dbReference>
<dbReference type="InterPro" id="IPR000515">
    <property type="entry name" value="MetI-like"/>
</dbReference>
<dbReference type="PROSITE" id="PS50928">
    <property type="entry name" value="ABC_TM1"/>
    <property type="match status" value="1"/>
</dbReference>
<dbReference type="Pfam" id="PF00528">
    <property type="entry name" value="BPD_transp_1"/>
    <property type="match status" value="1"/>
</dbReference>
<dbReference type="Proteomes" id="UP001597267">
    <property type="component" value="Unassembled WGS sequence"/>
</dbReference>
<reference evidence="13" key="1">
    <citation type="journal article" date="2019" name="Int. J. Syst. Evol. Microbiol.">
        <title>The Global Catalogue of Microorganisms (GCM) 10K type strain sequencing project: providing services to taxonomists for standard genome sequencing and annotation.</title>
        <authorList>
            <consortium name="The Broad Institute Genomics Platform"/>
            <consortium name="The Broad Institute Genome Sequencing Center for Infectious Disease"/>
            <person name="Wu L."/>
            <person name="Ma J."/>
        </authorList>
    </citation>
    <scope>NUCLEOTIDE SEQUENCE [LARGE SCALE GENOMIC DNA]</scope>
    <source>
        <strain evidence="13">CCM 8896</strain>
    </source>
</reference>
<dbReference type="Pfam" id="PF00497">
    <property type="entry name" value="SBP_bac_3"/>
    <property type="match status" value="1"/>
</dbReference>
<organism evidence="12 13">
    <name type="scientific">Agrilactobacillus yilanensis</name>
    <dbReference type="NCBI Taxonomy" id="2485997"/>
    <lineage>
        <taxon>Bacteria</taxon>
        <taxon>Bacillati</taxon>
        <taxon>Bacillota</taxon>
        <taxon>Bacilli</taxon>
        <taxon>Lactobacillales</taxon>
        <taxon>Lactobacillaceae</taxon>
        <taxon>Agrilactobacillus</taxon>
    </lineage>
</organism>
<dbReference type="InterPro" id="IPR043429">
    <property type="entry name" value="ArtM/GltK/GlnP/TcyL/YhdX-like"/>
</dbReference>
<name>A0ABW4J5B7_9LACO</name>
<dbReference type="Gene3D" id="3.40.190.10">
    <property type="entry name" value="Periplasmic binding protein-like II"/>
    <property type="match status" value="2"/>
</dbReference>
<dbReference type="RefSeq" id="WP_125715682.1">
    <property type="nucleotide sequence ID" value="NZ_JBHTOP010000013.1"/>
</dbReference>
<dbReference type="EMBL" id="JBHTOP010000013">
    <property type="protein sequence ID" value="MFD1671566.1"/>
    <property type="molecule type" value="Genomic_DNA"/>
</dbReference>
<evidence type="ECO:0000256" key="10">
    <source>
        <dbReference type="SAM" id="SignalP"/>
    </source>
</evidence>
<evidence type="ECO:0000256" key="3">
    <source>
        <dbReference type="ARBA" id="ARBA00022448"/>
    </source>
</evidence>
<evidence type="ECO:0000256" key="4">
    <source>
        <dbReference type="ARBA" id="ARBA00022475"/>
    </source>
</evidence>
<evidence type="ECO:0000259" key="11">
    <source>
        <dbReference type="PROSITE" id="PS50928"/>
    </source>
</evidence>
<keyword evidence="8 9" id="KW-0472">Membrane</keyword>
<dbReference type="NCBIfam" id="TIGR01726">
    <property type="entry name" value="HEQRo_perm_3TM"/>
    <property type="match status" value="1"/>
</dbReference>
<comment type="subcellular location">
    <subcellularLocation>
        <location evidence="1 9">Cell membrane</location>
        <topology evidence="1 9">Multi-pass membrane protein</topology>
    </subcellularLocation>
</comment>
<keyword evidence="3 9" id="KW-0813">Transport</keyword>
<comment type="caution">
    <text evidence="12">The sequence shown here is derived from an EMBL/GenBank/DDBJ whole genome shotgun (WGS) entry which is preliminary data.</text>
</comment>
<evidence type="ECO:0000256" key="5">
    <source>
        <dbReference type="ARBA" id="ARBA00022692"/>
    </source>
</evidence>
<accession>A0ABW4J5B7</accession>
<dbReference type="InterPro" id="IPR010065">
    <property type="entry name" value="AA_ABC_transptr_permease_3TM"/>
</dbReference>
<keyword evidence="4" id="KW-1003">Cell membrane</keyword>
<keyword evidence="6" id="KW-0029">Amino-acid transport</keyword>
<feature type="domain" description="ABC transmembrane type-1" evidence="11">
    <location>
        <begin position="290"/>
        <end position="478"/>
    </location>
</feature>
<keyword evidence="7 9" id="KW-1133">Transmembrane helix</keyword>
<gene>
    <name evidence="12" type="ORF">ACFQ5M_05625</name>
</gene>
<evidence type="ECO:0000256" key="1">
    <source>
        <dbReference type="ARBA" id="ARBA00004651"/>
    </source>
</evidence>
<evidence type="ECO:0000256" key="8">
    <source>
        <dbReference type="ARBA" id="ARBA00023136"/>
    </source>
</evidence>
<dbReference type="PANTHER" id="PTHR30614">
    <property type="entry name" value="MEMBRANE COMPONENT OF AMINO ACID ABC TRANSPORTER"/>
    <property type="match status" value="1"/>
</dbReference>
<dbReference type="Gene3D" id="1.10.3720.10">
    <property type="entry name" value="MetI-like"/>
    <property type="match status" value="1"/>
</dbReference>
<dbReference type="SMART" id="SM00062">
    <property type="entry name" value="PBPb"/>
    <property type="match status" value="1"/>
</dbReference>
<dbReference type="SUPFAM" id="SSF53850">
    <property type="entry name" value="Periplasmic binding protein-like II"/>
    <property type="match status" value="1"/>
</dbReference>
<sequence>MNKKKANLVFAAIVMLLGMILSFTPQTVHAADDSLQRVKDKGTLVMGTSPDYPPYEFITKVDGKNKVVGMDVQVAQKIADDLGVKLKVKQMDFDSLLVALETHKVDMVLSAMTPTEERKQSVDFSEPYYNAGQAIIVRKQDKSLYKDKNSFVNKQVGVQTGSLQQDLAKKQMKKSNLKALTKVTDLILSLETNKIDGIVAEDAVARAYVSNDSRLAMIDAKFDLGGDETSTAIAFSKNSGTLVAAANKSIAQIKAKNLTKGYIDNAGQYMSENTQNTSMLHYWSYFAKGIGYTLLITLIAVFFGVLLGAIFALGRLSKKKIFHYPSVWYIEFVRGTPLMIQVMFVYFGIGLLWNNIPAFFAGVVAVALNSAAYVAEIIRGGIDSVPNGQIEAARSLGMSKTDAMRTIVLPQAVKIIWPSLGNEFISLIKESSIVSIIGVTDLIYQLRAVQAATYRGVAPIAVAMVIYFILTFTLSRILNRAERKMQHD</sequence>
<dbReference type="InterPro" id="IPR035906">
    <property type="entry name" value="MetI-like_sf"/>
</dbReference>
<evidence type="ECO:0000256" key="6">
    <source>
        <dbReference type="ARBA" id="ARBA00022970"/>
    </source>
</evidence>
<keyword evidence="10" id="KW-0732">Signal</keyword>
<dbReference type="CDD" id="cd06261">
    <property type="entry name" value="TM_PBP2"/>
    <property type="match status" value="1"/>
</dbReference>
<evidence type="ECO:0000313" key="12">
    <source>
        <dbReference type="EMBL" id="MFD1671566.1"/>
    </source>
</evidence>